<dbReference type="InterPro" id="IPR006464">
    <property type="entry name" value="AcTrfase_RimI/Ard1"/>
</dbReference>
<feature type="domain" description="N-acetyltransferase" evidence="5">
    <location>
        <begin position="3"/>
        <end position="152"/>
    </location>
</feature>
<gene>
    <name evidence="6" type="ORF">BCUN_0975</name>
</gene>
<organism evidence="6 7">
    <name type="scientific">Bifidobacterium cuniculi</name>
    <dbReference type="NCBI Taxonomy" id="1688"/>
    <lineage>
        <taxon>Bacteria</taxon>
        <taxon>Bacillati</taxon>
        <taxon>Actinomycetota</taxon>
        <taxon>Actinomycetes</taxon>
        <taxon>Bifidobacteriales</taxon>
        <taxon>Bifidobacteriaceae</taxon>
        <taxon>Bifidobacterium</taxon>
    </lineage>
</organism>
<dbReference type="AlphaFoldDB" id="A0A087AQE9"/>
<evidence type="ECO:0000256" key="2">
    <source>
        <dbReference type="ARBA" id="ARBA00022490"/>
    </source>
</evidence>
<dbReference type="CDD" id="cd04301">
    <property type="entry name" value="NAT_SF"/>
    <property type="match status" value="1"/>
</dbReference>
<evidence type="ECO:0000256" key="3">
    <source>
        <dbReference type="ARBA" id="ARBA00022679"/>
    </source>
</evidence>
<dbReference type="NCBIfam" id="TIGR01575">
    <property type="entry name" value="rimI"/>
    <property type="match status" value="1"/>
</dbReference>
<dbReference type="GO" id="GO:0008080">
    <property type="term" value="F:N-acetyltransferase activity"/>
    <property type="evidence" value="ECO:0007669"/>
    <property type="project" value="InterPro"/>
</dbReference>
<dbReference type="Pfam" id="PF00583">
    <property type="entry name" value="Acetyltransf_1"/>
    <property type="match status" value="1"/>
</dbReference>
<dbReference type="PANTHER" id="PTHR43420">
    <property type="entry name" value="ACETYLTRANSFERASE"/>
    <property type="match status" value="1"/>
</dbReference>
<dbReference type="eggNOG" id="COG0456">
    <property type="taxonomic scope" value="Bacteria"/>
</dbReference>
<evidence type="ECO:0000256" key="1">
    <source>
        <dbReference type="ARBA" id="ARBA00005395"/>
    </source>
</evidence>
<keyword evidence="4 6" id="KW-0012">Acyltransferase</keyword>
<keyword evidence="2" id="KW-0963">Cytoplasm</keyword>
<dbReference type="PROSITE" id="PS51186">
    <property type="entry name" value="GNAT"/>
    <property type="match status" value="1"/>
</dbReference>
<comment type="caution">
    <text evidence="6">The sequence shown here is derived from an EMBL/GenBank/DDBJ whole genome shotgun (WGS) entry which is preliminary data.</text>
</comment>
<dbReference type="InterPro" id="IPR000182">
    <property type="entry name" value="GNAT_dom"/>
</dbReference>
<name>A0A087AQE9_9BIFI</name>
<evidence type="ECO:0000256" key="4">
    <source>
        <dbReference type="ARBA" id="ARBA00023315"/>
    </source>
</evidence>
<comment type="similarity">
    <text evidence="1">Belongs to the acetyltransferase family. RimI subfamily.</text>
</comment>
<keyword evidence="7" id="KW-1185">Reference proteome</keyword>
<evidence type="ECO:0000313" key="6">
    <source>
        <dbReference type="EMBL" id="KFI60999.1"/>
    </source>
</evidence>
<dbReference type="Proteomes" id="UP000029067">
    <property type="component" value="Unassembled WGS sequence"/>
</dbReference>
<proteinExistence type="inferred from homology"/>
<dbReference type="InterPro" id="IPR016181">
    <property type="entry name" value="Acyl_CoA_acyltransferase"/>
</dbReference>
<protein>
    <submittedName>
        <fullName evidence="6">Ribosomal-protein-S18-alanine acetyltransferase</fullName>
        <ecNumber evidence="6">2.3.1.128</ecNumber>
    </submittedName>
</protein>
<dbReference type="EMBL" id="JGYV01000017">
    <property type="protein sequence ID" value="KFI60999.1"/>
    <property type="molecule type" value="Genomic_DNA"/>
</dbReference>
<dbReference type="RefSeq" id="WP_033516595.1">
    <property type="nucleotide sequence ID" value="NZ_JGYV01000017.1"/>
</dbReference>
<sequence length="166" mass="18496">MIVQADQLSTEALATCIALLEQDLFGTGAWSEHAVYEELTAANRYYVVDTDSRTPPTIRGYAGFWFDGYDAQVMTIGVHPAHQGKGIGGALLDELIREARERGAERVLLEVRVDNAAAIHLYETKGFTIMGRRKRYYQPEGVDAHTMSLTLRPHIMGFTPQKDHAS</sequence>
<accession>A0A087AQE9</accession>
<dbReference type="OrthoDB" id="529907at2"/>
<dbReference type="STRING" id="1688.BCUN_0975"/>
<dbReference type="InterPro" id="IPR050680">
    <property type="entry name" value="YpeA/RimI_acetyltransf"/>
</dbReference>
<dbReference type="PANTHER" id="PTHR43420:SF12">
    <property type="entry name" value="N-ACETYLTRANSFERASE DOMAIN-CONTAINING PROTEIN"/>
    <property type="match status" value="1"/>
</dbReference>
<evidence type="ECO:0000259" key="5">
    <source>
        <dbReference type="PROSITE" id="PS51186"/>
    </source>
</evidence>
<evidence type="ECO:0000313" key="7">
    <source>
        <dbReference type="Proteomes" id="UP000029067"/>
    </source>
</evidence>
<dbReference type="Gene3D" id="3.40.630.30">
    <property type="match status" value="1"/>
</dbReference>
<reference evidence="6 7" key="1">
    <citation type="submission" date="2014-03" db="EMBL/GenBank/DDBJ databases">
        <title>Genomics of Bifidobacteria.</title>
        <authorList>
            <person name="Ventura M."/>
            <person name="Milani C."/>
            <person name="Lugli G.A."/>
        </authorList>
    </citation>
    <scope>NUCLEOTIDE SEQUENCE [LARGE SCALE GENOMIC DNA]</scope>
    <source>
        <strain evidence="6 7">LMG 10738</strain>
    </source>
</reference>
<dbReference type="EC" id="2.3.1.128" evidence="6"/>
<dbReference type="SUPFAM" id="SSF55729">
    <property type="entry name" value="Acyl-CoA N-acyltransferases (Nat)"/>
    <property type="match status" value="1"/>
</dbReference>
<keyword evidence="3 6" id="KW-0808">Transferase</keyword>